<dbReference type="VEuPathDB" id="ToxoDB:ETH_00012420"/>
<protein>
    <submittedName>
        <fullName evidence="2">Uncharacterized protein</fullName>
    </submittedName>
</protein>
<dbReference type="VEuPathDB" id="ToxoDB:ETH2_1458800"/>
<proteinExistence type="evidence at transcript level"/>
<dbReference type="EMBL" id="JN987479">
    <property type="protein sequence ID" value="AET50702.1"/>
    <property type="molecule type" value="mRNA"/>
</dbReference>
<dbReference type="OrthoDB" id="347667at2759"/>
<feature type="region of interest" description="Disordered" evidence="1">
    <location>
        <begin position="1"/>
        <end position="37"/>
    </location>
</feature>
<reference evidence="3" key="2">
    <citation type="submission" date="2013-10" db="EMBL/GenBank/DDBJ databases">
        <title>Genomic analysis of the causative agents of coccidiosis in chickens.</title>
        <authorList>
            <person name="Reid A.J."/>
            <person name="Blake D."/>
            <person name="Billington K."/>
            <person name="Browne H."/>
            <person name="Dunn M."/>
            <person name="Hung S."/>
            <person name="Kawahara F."/>
            <person name="Miranda-Saavedra D."/>
            <person name="Mourier T."/>
            <person name="Nagra H."/>
            <person name="Otto T.D."/>
            <person name="Rawlings N."/>
            <person name="Sanchez A."/>
            <person name="Sanders M."/>
            <person name="Subramaniam C."/>
            <person name="Tay Y."/>
            <person name="Dear P."/>
            <person name="Doerig C."/>
            <person name="Gruber A."/>
            <person name="Parkinson J."/>
            <person name="Shirley M."/>
            <person name="Wan K.L."/>
            <person name="Berriman M."/>
            <person name="Tomley F."/>
            <person name="Pain A."/>
        </authorList>
    </citation>
    <scope>NUCLEOTIDE SEQUENCE [LARGE SCALE GENOMIC DNA]</scope>
    <source>
        <strain evidence="3">Houghton</strain>
    </source>
</reference>
<reference evidence="3" key="3">
    <citation type="submission" date="2013-10" db="EMBL/GenBank/DDBJ databases">
        <authorList>
            <person name="Aslett M."/>
        </authorList>
    </citation>
    <scope>NUCLEOTIDE SEQUENCE [LARGE SCALE GENOMIC DNA]</scope>
    <source>
        <strain evidence="3">Houghton</strain>
    </source>
</reference>
<dbReference type="EMBL" id="HG674968">
    <property type="protein sequence ID" value="CDJ40187.1"/>
    <property type="molecule type" value="Genomic_DNA"/>
</dbReference>
<dbReference type="GeneID" id="25251651"/>
<feature type="region of interest" description="Disordered" evidence="1">
    <location>
        <begin position="144"/>
        <end position="184"/>
    </location>
</feature>
<feature type="region of interest" description="Disordered" evidence="1">
    <location>
        <begin position="49"/>
        <end position="118"/>
    </location>
</feature>
<organism evidence="2">
    <name type="scientific">Eimeria tenella</name>
    <name type="common">Coccidian parasite</name>
    <dbReference type="NCBI Taxonomy" id="5802"/>
    <lineage>
        <taxon>Eukaryota</taxon>
        <taxon>Sar</taxon>
        <taxon>Alveolata</taxon>
        <taxon>Apicomplexa</taxon>
        <taxon>Conoidasida</taxon>
        <taxon>Coccidia</taxon>
        <taxon>Eucoccidiorida</taxon>
        <taxon>Eimeriorina</taxon>
        <taxon>Eimeriidae</taxon>
        <taxon>Eimeria</taxon>
    </lineage>
</organism>
<dbReference type="Proteomes" id="UP000030747">
    <property type="component" value="Unassembled WGS sequence"/>
</dbReference>
<evidence type="ECO:0000313" key="3">
    <source>
        <dbReference type="EMBL" id="CDJ40187.1"/>
    </source>
</evidence>
<dbReference type="AlphaFoldDB" id="H9B9P2"/>
<feature type="compositionally biased region" description="Acidic residues" evidence="1">
    <location>
        <begin position="69"/>
        <end position="78"/>
    </location>
</feature>
<dbReference type="OMA" id="HMESSLR"/>
<evidence type="ECO:0000313" key="4">
    <source>
        <dbReference type="Proteomes" id="UP000030747"/>
    </source>
</evidence>
<sequence length="443" mass="46599">MSKENQSSESSPPSEKASERDESPAEETHEEPASSPWWSFGLVSAAAAAAAAAVTGSDRASAGSPADEASGDEQEDSGAADRRGAATGDAAAKDGETGATVRFHPEATAGGRGAGRRRKVREDAVANMGFVELVENLLLTHDSSSRRNYRSSSVGSIVTEASEPDSEVDSTEPQREEEGLDQESWEWEAEEISAFASQIHMKMRQQLEQEAAFVELGFKSGIAVMAGALGIEDDTKMLLREGRLAGLGLTPLDDETQTNIQRIDLSMLLTLTPQNYEQWKKSLCLVPPQPVLSVRSSHRHSNRSRLVSPTGISDQLRSPLFKMHRELARLGSTSSEDSVSDYDTEQNSSAANSSSSSKHVDLPLTANATNPSGGTKTSSQRTLGVPGGVKPEVPPLPTGVPRLHLGPTLSVTVPSGDCPSPSSGVSSSLPPAGGSSLQVGGPS</sequence>
<evidence type="ECO:0000313" key="2">
    <source>
        <dbReference type="EMBL" id="AET50702.1"/>
    </source>
</evidence>
<dbReference type="RefSeq" id="XP_013230940.1">
    <property type="nucleotide sequence ID" value="XM_013375486.1"/>
</dbReference>
<feature type="region of interest" description="Disordered" evidence="1">
    <location>
        <begin position="330"/>
        <end position="443"/>
    </location>
</feature>
<keyword evidence="4" id="KW-1185">Reference proteome</keyword>
<feature type="compositionally biased region" description="Low complexity" evidence="1">
    <location>
        <begin position="1"/>
        <end position="15"/>
    </location>
</feature>
<accession>H9B9P2</accession>
<gene>
    <name evidence="3" type="ORF">ETH_00012420</name>
</gene>
<feature type="compositionally biased region" description="Basic and acidic residues" evidence="1">
    <location>
        <begin position="16"/>
        <end position="32"/>
    </location>
</feature>
<name>H9B9P2_EIMTE</name>
<feature type="compositionally biased region" description="Low complexity" evidence="1">
    <location>
        <begin position="347"/>
        <end position="357"/>
    </location>
</feature>
<reference evidence="2" key="1">
    <citation type="journal article" date="2012" name="BMC Genomics">
        <title>Characterisation of full-length cDNA sequences provides insights into the Eimeria tenella transcriptome.</title>
        <authorList>
            <person name="Amiruddin N."/>
            <person name="Lee X.W."/>
            <person name="Blake D.P."/>
            <person name="Suzuki Y."/>
            <person name="Tay Y.L."/>
            <person name="Lim L.S."/>
            <person name="Tomley F.M."/>
            <person name="Watanabe J."/>
            <person name="Sugimoto C."/>
            <person name="Wan K.L."/>
        </authorList>
    </citation>
    <scope>NUCLEOTIDE SEQUENCE</scope>
    <source>
        <strain evidence="2">Houghton</strain>
    </source>
</reference>
<feature type="compositionally biased region" description="Polar residues" evidence="1">
    <location>
        <begin position="366"/>
        <end position="382"/>
    </location>
</feature>
<evidence type="ECO:0000256" key="1">
    <source>
        <dbReference type="SAM" id="MobiDB-lite"/>
    </source>
</evidence>
<feature type="compositionally biased region" description="Low complexity" evidence="1">
    <location>
        <begin position="414"/>
        <end position="436"/>
    </location>
</feature>